<dbReference type="OrthoDB" id="105664at2759"/>
<reference evidence="1 4" key="1">
    <citation type="submission" date="2018-09" db="EMBL/GenBank/DDBJ databases">
        <title>Genomic investigation of the strawberry pathogen Phytophthora fragariae indicates pathogenicity is determined by transcriptional variation in three key races.</title>
        <authorList>
            <person name="Adams T.M."/>
            <person name="Armitage A.D."/>
            <person name="Sobczyk M.K."/>
            <person name="Bates H.J."/>
            <person name="Dunwell J.M."/>
            <person name="Nellist C.F."/>
            <person name="Harrison R.J."/>
        </authorList>
    </citation>
    <scope>NUCLEOTIDE SEQUENCE [LARGE SCALE GENOMIC DNA]</scope>
    <source>
        <strain evidence="1 4">SCRP324</strain>
        <strain evidence="2 3">SCRP333</strain>
    </source>
</reference>
<organism evidence="1 4">
    <name type="scientific">Phytophthora rubi</name>
    <dbReference type="NCBI Taxonomy" id="129364"/>
    <lineage>
        <taxon>Eukaryota</taxon>
        <taxon>Sar</taxon>
        <taxon>Stramenopiles</taxon>
        <taxon>Oomycota</taxon>
        <taxon>Peronosporomycetes</taxon>
        <taxon>Peronosporales</taxon>
        <taxon>Peronosporaceae</taxon>
        <taxon>Phytophthora</taxon>
    </lineage>
</organism>
<gene>
    <name evidence="1" type="ORF">PR002_g13193</name>
    <name evidence="2" type="ORF">PR003_g3809</name>
</gene>
<proteinExistence type="predicted"/>
<dbReference type="Proteomes" id="UP000434957">
    <property type="component" value="Unassembled WGS sequence"/>
</dbReference>
<keyword evidence="3" id="KW-1185">Reference proteome</keyword>
<sequence length="162" mass="17295">MVSSLLDMRFGDEEVKKRIDAADTNLKKKLAWQFFAGKLSESVKVVLSGKTVRLQTGNDGREEDTELWGILNSAFARRAGVGGAILADSDNAVESSDEGMSFVSPESKQKAATPMVSLPDAMKEGMTAIAASLGLEDRRLAGVLHELKESQDTSSKAASCLA</sequence>
<evidence type="ECO:0000313" key="4">
    <source>
        <dbReference type="Proteomes" id="UP000435112"/>
    </source>
</evidence>
<evidence type="ECO:0000313" key="3">
    <source>
        <dbReference type="Proteomes" id="UP000434957"/>
    </source>
</evidence>
<protein>
    <submittedName>
        <fullName evidence="1">Uncharacterized protein</fullName>
    </submittedName>
</protein>
<name>A0A6A3LFA1_9STRA</name>
<evidence type="ECO:0000313" key="2">
    <source>
        <dbReference type="EMBL" id="KAE9353527.1"/>
    </source>
</evidence>
<evidence type="ECO:0000313" key="1">
    <source>
        <dbReference type="EMBL" id="KAE9018101.1"/>
    </source>
</evidence>
<dbReference type="EMBL" id="QXFU01000862">
    <property type="protein sequence ID" value="KAE9018101.1"/>
    <property type="molecule type" value="Genomic_DNA"/>
</dbReference>
<dbReference type="EMBL" id="QXFT01000137">
    <property type="protein sequence ID" value="KAE9353527.1"/>
    <property type="molecule type" value="Genomic_DNA"/>
</dbReference>
<dbReference type="Proteomes" id="UP000435112">
    <property type="component" value="Unassembled WGS sequence"/>
</dbReference>
<dbReference type="AlphaFoldDB" id="A0A6A3LFA1"/>
<accession>A0A6A3LFA1</accession>
<comment type="caution">
    <text evidence="1">The sequence shown here is derived from an EMBL/GenBank/DDBJ whole genome shotgun (WGS) entry which is preliminary data.</text>
</comment>